<comment type="caution">
    <text evidence="1">The sequence shown here is derived from an EMBL/GenBank/DDBJ whole genome shotgun (WGS) entry which is preliminary data.</text>
</comment>
<dbReference type="AlphaFoldDB" id="A0A8I0L0G8"/>
<evidence type="ECO:0000313" key="2">
    <source>
        <dbReference type="Proteomes" id="UP000653002"/>
    </source>
</evidence>
<gene>
    <name evidence="1" type="ORF">GUH15_01400</name>
</gene>
<sequence>MHVGQAGGGLHLVTLRKIRLMEKANLILLPRIATAAFEGSLTRKRERIETLLLPHALAMFASWLAGMAAEAIDAQHNLNPYRTSRRLYCLMRLGQEASCRGWLEHLSTHAGRTTPLLAGSQSEPAIFSLKKCANLRPCPFLLENLFFFRKFGVVE</sequence>
<evidence type="ECO:0000313" key="1">
    <source>
        <dbReference type="EMBL" id="MBD4334750.1"/>
    </source>
</evidence>
<protein>
    <recommendedName>
        <fullName evidence="3">Transposase</fullName>
    </recommendedName>
</protein>
<accession>A0A8I0L0G8</accession>
<dbReference type="Proteomes" id="UP000653002">
    <property type="component" value="Unassembled WGS sequence"/>
</dbReference>
<reference evidence="1" key="1">
    <citation type="submission" date="2020-01" db="EMBL/GenBank/DDBJ databases">
        <authorList>
            <person name="Richard D."/>
        </authorList>
    </citation>
    <scope>NUCLEOTIDE SEQUENCE</scope>
    <source>
        <strain evidence="1">JP541</strain>
    </source>
</reference>
<dbReference type="RefSeq" id="WP_096815235.1">
    <property type="nucleotide sequence ID" value="NZ_CAVLHM010000047.1"/>
</dbReference>
<name>A0A8I0L0G8_XANCI</name>
<evidence type="ECO:0008006" key="3">
    <source>
        <dbReference type="Google" id="ProtNLM"/>
    </source>
</evidence>
<organism evidence="1 2">
    <name type="scientific">Xanthomonas citri pv. citri</name>
    <dbReference type="NCBI Taxonomy" id="611301"/>
    <lineage>
        <taxon>Bacteria</taxon>
        <taxon>Pseudomonadati</taxon>
        <taxon>Pseudomonadota</taxon>
        <taxon>Gammaproteobacteria</taxon>
        <taxon>Lysobacterales</taxon>
        <taxon>Lysobacteraceae</taxon>
        <taxon>Xanthomonas</taxon>
    </lineage>
</organism>
<proteinExistence type="predicted"/>
<dbReference type="EMBL" id="JAABFR010000086">
    <property type="protein sequence ID" value="MBD4334750.1"/>
    <property type="molecule type" value="Genomic_DNA"/>
</dbReference>